<dbReference type="Proteomes" id="UP000198211">
    <property type="component" value="Unassembled WGS sequence"/>
</dbReference>
<dbReference type="GO" id="GO:0003677">
    <property type="term" value="F:DNA binding"/>
    <property type="evidence" value="ECO:0007669"/>
    <property type="project" value="UniProtKB-KW"/>
</dbReference>
<evidence type="ECO:0000259" key="2">
    <source>
        <dbReference type="PROSITE" id="PS51253"/>
    </source>
</evidence>
<dbReference type="SUPFAM" id="SSF46689">
    <property type="entry name" value="Homeodomain-like"/>
    <property type="match status" value="1"/>
</dbReference>
<feature type="domain" description="HTH CENPB-type" evidence="2">
    <location>
        <begin position="39"/>
        <end position="111"/>
    </location>
</feature>
<evidence type="ECO:0000313" key="3">
    <source>
        <dbReference type="EMBL" id="OWY91408.1"/>
    </source>
</evidence>
<organism evidence="3 4">
    <name type="scientific">Phytophthora megakarya</name>
    <dbReference type="NCBI Taxonomy" id="4795"/>
    <lineage>
        <taxon>Eukaryota</taxon>
        <taxon>Sar</taxon>
        <taxon>Stramenopiles</taxon>
        <taxon>Oomycota</taxon>
        <taxon>Peronosporomycetes</taxon>
        <taxon>Peronosporales</taxon>
        <taxon>Peronosporaceae</taxon>
        <taxon>Phytophthora</taxon>
    </lineage>
</organism>
<comment type="caution">
    <text evidence="3">The sequence shown here is derived from an EMBL/GenBank/DDBJ whole genome shotgun (WGS) entry which is preliminary data.</text>
</comment>
<dbReference type="InterPro" id="IPR006600">
    <property type="entry name" value="HTH_CenpB_DNA-bd_dom"/>
</dbReference>
<evidence type="ECO:0000313" key="4">
    <source>
        <dbReference type="Proteomes" id="UP000198211"/>
    </source>
</evidence>
<evidence type="ECO:0000256" key="1">
    <source>
        <dbReference type="ARBA" id="ARBA00023125"/>
    </source>
</evidence>
<dbReference type="InterPro" id="IPR009057">
    <property type="entry name" value="Homeodomain-like_sf"/>
</dbReference>
<dbReference type="EMBL" id="NBNE01020312">
    <property type="protein sequence ID" value="OWY91408.1"/>
    <property type="molecule type" value="Genomic_DNA"/>
</dbReference>
<keyword evidence="4" id="KW-1185">Reference proteome</keyword>
<sequence>MTQGLLAVWTKWEFKLITAPARNTISDILQHAAKIKNEVRCKLLKVTSAALESGLNAWVARVESKKVNINRIDLTEKAWQSRKRGGTAINLTLSIGWLTRFLNRHDMRFRIKKGGGLR</sequence>
<dbReference type="OrthoDB" id="75249at2759"/>
<dbReference type="PROSITE" id="PS51253">
    <property type="entry name" value="HTH_CENPB"/>
    <property type="match status" value="1"/>
</dbReference>
<dbReference type="AlphaFoldDB" id="A0A225UEH1"/>
<gene>
    <name evidence="3" type="ORF">PHMEG_00040022</name>
</gene>
<accession>A0A225UEH1</accession>
<protein>
    <recommendedName>
        <fullName evidence="2">HTH CENPB-type domain-containing protein</fullName>
    </recommendedName>
</protein>
<proteinExistence type="predicted"/>
<dbReference type="Pfam" id="PF03221">
    <property type="entry name" value="HTH_Tnp_Tc5"/>
    <property type="match status" value="1"/>
</dbReference>
<reference evidence="4" key="1">
    <citation type="submission" date="2017-03" db="EMBL/GenBank/DDBJ databases">
        <title>Phytopthora megakarya and P. palmivora, two closely related causual agents of cacao black pod achieved similar genome size and gene model numbers by different mechanisms.</title>
        <authorList>
            <person name="Ali S."/>
            <person name="Shao J."/>
            <person name="Larry D.J."/>
            <person name="Kronmiller B."/>
            <person name="Shen D."/>
            <person name="Strem M.D."/>
            <person name="Melnick R.L."/>
            <person name="Guiltinan M.J."/>
            <person name="Tyler B.M."/>
            <person name="Meinhardt L.W."/>
            <person name="Bailey B.A."/>
        </authorList>
    </citation>
    <scope>NUCLEOTIDE SEQUENCE [LARGE SCALE GENOMIC DNA]</scope>
    <source>
        <strain evidence="4">zdho120</strain>
    </source>
</reference>
<name>A0A225UEH1_9STRA</name>
<dbReference type="Gene3D" id="1.10.10.60">
    <property type="entry name" value="Homeodomain-like"/>
    <property type="match status" value="1"/>
</dbReference>
<keyword evidence="1" id="KW-0238">DNA-binding</keyword>
<dbReference type="SMART" id="SM00674">
    <property type="entry name" value="CENPB"/>
    <property type="match status" value="1"/>
</dbReference>